<feature type="compositionally biased region" description="Low complexity" evidence="1">
    <location>
        <begin position="1"/>
        <end position="44"/>
    </location>
</feature>
<protein>
    <submittedName>
        <fullName evidence="2">Uncharacterized protein</fullName>
    </submittedName>
</protein>
<organism evidence="2">
    <name type="scientific">Cacopsylla melanoneura</name>
    <dbReference type="NCBI Taxonomy" id="428564"/>
    <lineage>
        <taxon>Eukaryota</taxon>
        <taxon>Metazoa</taxon>
        <taxon>Ecdysozoa</taxon>
        <taxon>Arthropoda</taxon>
        <taxon>Hexapoda</taxon>
        <taxon>Insecta</taxon>
        <taxon>Pterygota</taxon>
        <taxon>Neoptera</taxon>
        <taxon>Paraneoptera</taxon>
        <taxon>Hemiptera</taxon>
        <taxon>Sternorrhyncha</taxon>
        <taxon>Psylloidea</taxon>
        <taxon>Psyllidae</taxon>
        <taxon>Psyllinae</taxon>
        <taxon>Cacopsylla</taxon>
    </lineage>
</organism>
<reference evidence="2" key="1">
    <citation type="submission" date="2021-05" db="EMBL/GenBank/DDBJ databases">
        <authorList>
            <person name="Alioto T."/>
            <person name="Alioto T."/>
            <person name="Gomez Garrido J."/>
        </authorList>
    </citation>
    <scope>NUCLEOTIDE SEQUENCE</scope>
</reference>
<name>A0A8D8X8A0_9HEMI</name>
<sequence>MSSSNNNSISIITIPSSSSSDDSLPASNVSSPAPVCLSLSQPMSLDPPPPPPSPPPPPPSSPLPPSPPSPPPPSFFTPKPPPPPLPPNSHNLFKPLSHSVVFTCKLSMQMVFPYYQAKSNTIGLIVKDVHHVGT</sequence>
<proteinExistence type="predicted"/>
<dbReference type="AlphaFoldDB" id="A0A8D8X8A0"/>
<dbReference type="PRINTS" id="PR01217">
    <property type="entry name" value="PRICHEXTENSN"/>
</dbReference>
<dbReference type="EMBL" id="HBUF01272098">
    <property type="protein sequence ID" value="CAG6685504.1"/>
    <property type="molecule type" value="Transcribed_RNA"/>
</dbReference>
<feature type="compositionally biased region" description="Pro residues" evidence="1">
    <location>
        <begin position="45"/>
        <end position="87"/>
    </location>
</feature>
<accession>A0A8D8X8A0</accession>
<evidence type="ECO:0000256" key="1">
    <source>
        <dbReference type="SAM" id="MobiDB-lite"/>
    </source>
</evidence>
<evidence type="ECO:0000313" key="2">
    <source>
        <dbReference type="EMBL" id="CAG6685504.1"/>
    </source>
</evidence>
<feature type="region of interest" description="Disordered" evidence="1">
    <location>
        <begin position="1"/>
        <end position="92"/>
    </location>
</feature>